<accession>A0A0S4IM24</accession>
<evidence type="ECO:0000313" key="2">
    <source>
        <dbReference type="EMBL" id="CUE72305.1"/>
    </source>
</evidence>
<sequence length="302" mass="33272">DVILKIALLCLLRSKPVVLTPIPGSVFGKKGGSAIAVAVVQNQLFDGVHVLCCDAKNAFNNCSRHAAFRTLLSPALTHLRDMFPLFNLIYARQNYALVGEDKIDITTGTSQGDVSGPLFLELCKMQCESIFGTKNIKSTSVSDDFHFYFTPSKPEELQNIHDVIMYMKNELGLDLCGPKMKLLCPFPTPPIPDLLVEHICTPASILGSVVFPPHCTTLTEDELFLKTVSCLKKSLGKVDASVAFITNCPASVQIKFAALRSLQFSSLYLMASMMTSPTTTAIETKYLDLFYHLFSFPMDQDN</sequence>
<keyword evidence="3" id="KW-1185">Reference proteome</keyword>
<reference evidence="3" key="1">
    <citation type="submission" date="2015-09" db="EMBL/GenBank/DDBJ databases">
        <authorList>
            <consortium name="Pathogen Informatics"/>
        </authorList>
    </citation>
    <scope>NUCLEOTIDE SEQUENCE [LARGE SCALE GENOMIC DNA]</scope>
    <source>
        <strain evidence="3">Lake Konstanz</strain>
    </source>
</reference>
<dbReference type="VEuPathDB" id="TriTrypDB:BSAL_54155c"/>
<name>A0A0S4IM24_BODSA</name>
<dbReference type="EMBL" id="CYKH01000124">
    <property type="protein sequence ID" value="CUE72305.1"/>
    <property type="molecule type" value="Genomic_DNA"/>
</dbReference>
<feature type="non-terminal residue" evidence="2">
    <location>
        <position position="1"/>
    </location>
</feature>
<organism evidence="2 3">
    <name type="scientific">Bodo saltans</name>
    <name type="common">Flagellated protozoan</name>
    <dbReference type="NCBI Taxonomy" id="75058"/>
    <lineage>
        <taxon>Eukaryota</taxon>
        <taxon>Discoba</taxon>
        <taxon>Euglenozoa</taxon>
        <taxon>Kinetoplastea</taxon>
        <taxon>Metakinetoplastina</taxon>
        <taxon>Eubodonida</taxon>
        <taxon>Bodonidae</taxon>
        <taxon>Bodo</taxon>
    </lineage>
</organism>
<dbReference type="AlphaFoldDB" id="A0A0S4IM24"/>
<evidence type="ECO:0000313" key="3">
    <source>
        <dbReference type="Proteomes" id="UP000051952"/>
    </source>
</evidence>
<evidence type="ECO:0008006" key="4">
    <source>
        <dbReference type="Google" id="ProtNLM"/>
    </source>
</evidence>
<gene>
    <name evidence="2" type="ORF">BSAL_54155c</name>
</gene>
<protein>
    <recommendedName>
        <fullName evidence="4">Reverse transcriptase domain-containing protein</fullName>
    </recommendedName>
</protein>
<feature type="chain" id="PRO_5006621440" description="Reverse transcriptase domain-containing protein" evidence="1">
    <location>
        <begin position="20"/>
        <end position="302"/>
    </location>
</feature>
<dbReference type="Proteomes" id="UP000051952">
    <property type="component" value="Unassembled WGS sequence"/>
</dbReference>
<evidence type="ECO:0000256" key="1">
    <source>
        <dbReference type="SAM" id="SignalP"/>
    </source>
</evidence>
<proteinExistence type="predicted"/>
<feature type="signal peptide" evidence="1">
    <location>
        <begin position="1"/>
        <end position="19"/>
    </location>
</feature>
<keyword evidence="1" id="KW-0732">Signal</keyword>